<name>A0ACD4NX16_9HYPH</name>
<protein>
    <submittedName>
        <fullName evidence="1">Zinc-binding alcohol dehydrogenase family protein</fullName>
    </submittedName>
</protein>
<reference evidence="1" key="1">
    <citation type="submission" date="2022-11" db="EMBL/GenBank/DDBJ databases">
        <title>beta-Carotene-producing bacterium, Jeongeuplla avenae sp. nov., alleviates the salt stress of Arabidopsis seedlings.</title>
        <authorList>
            <person name="Jiang L."/>
            <person name="Lee J."/>
        </authorList>
    </citation>
    <scope>NUCLEOTIDE SEQUENCE</scope>
    <source>
        <strain evidence="1">DY_R2A_6</strain>
    </source>
</reference>
<evidence type="ECO:0000313" key="1">
    <source>
        <dbReference type="EMBL" id="WAJ31546.1"/>
    </source>
</evidence>
<dbReference type="EMBL" id="CP113520">
    <property type="protein sequence ID" value="WAJ31546.1"/>
    <property type="molecule type" value="Genomic_DNA"/>
</dbReference>
<dbReference type="Proteomes" id="UP001163223">
    <property type="component" value="Chromosome"/>
</dbReference>
<evidence type="ECO:0000313" key="2">
    <source>
        <dbReference type="Proteomes" id="UP001163223"/>
    </source>
</evidence>
<accession>A0ACD4NX16</accession>
<proteinExistence type="predicted"/>
<keyword evidence="2" id="KW-1185">Reference proteome</keyword>
<sequence>MSALRVEEPGRIVLTQVARPEEAPPGWVLVDVAAAGICGTDYHIFEGKHPFLAYPRVIGHELSGRIAADAEGFRAGTLVTINPYIACGRCRACRRGKPNCCVAIEVLGVHRDGGITGRIAVPAGNLYAADGLTPAEAAMVEFLAIGAHAVRRSRTGPGERALVVGAGPIGLGTALFAREAGAEVHLLDLSPQRLAMARERFGFESSFQPSAKGAAAMAATGGEGFDVVFDATGNAASIENCFPLVAHGGSLVLVSVVKGDIRFSDAEFHKREMSIIGSRNATAEDFDTVRRAFAEKRIDAARLHTDTASLDEAAERLPAWAADRDGVIKAIVEIST</sequence>
<gene>
    <name evidence="1" type="ORF">OXU80_21210</name>
</gene>
<organism evidence="1 2">
    <name type="scientific">Antarcticirhabdus aurantiaca</name>
    <dbReference type="NCBI Taxonomy" id="2606717"/>
    <lineage>
        <taxon>Bacteria</taxon>
        <taxon>Pseudomonadati</taxon>
        <taxon>Pseudomonadota</taxon>
        <taxon>Alphaproteobacteria</taxon>
        <taxon>Hyphomicrobiales</taxon>
        <taxon>Aurantimonadaceae</taxon>
        <taxon>Antarcticirhabdus</taxon>
    </lineage>
</organism>